<evidence type="ECO:0000313" key="2">
    <source>
        <dbReference type="EMBL" id="CAH1257300.1"/>
    </source>
</evidence>
<keyword evidence="1" id="KW-0732">Signal</keyword>
<dbReference type="PANTHER" id="PTHR38564:SF2">
    <property type="entry name" value="WU:FC46H12 PRECURSOR"/>
    <property type="match status" value="1"/>
</dbReference>
<reference evidence="2" key="1">
    <citation type="submission" date="2022-01" db="EMBL/GenBank/DDBJ databases">
        <authorList>
            <person name="Braso-Vives M."/>
        </authorList>
    </citation>
    <scope>NUCLEOTIDE SEQUENCE</scope>
</reference>
<keyword evidence="3" id="KW-1185">Reference proteome</keyword>
<dbReference type="OrthoDB" id="5946254at2759"/>
<evidence type="ECO:0000313" key="3">
    <source>
        <dbReference type="Proteomes" id="UP000838412"/>
    </source>
</evidence>
<dbReference type="Proteomes" id="UP000838412">
    <property type="component" value="Chromosome 3"/>
</dbReference>
<sequence>MLQLKILLSFASVVCSQAHSTSETWYAYLDYSTNYCNLRNLAEGAGLTESPNFTEVTSDSICTQYSSRNCTKY</sequence>
<feature type="chain" id="PRO_5035430866" evidence="1">
    <location>
        <begin position="19"/>
        <end position="73"/>
    </location>
</feature>
<accession>A0A8K0EQF8</accession>
<proteinExistence type="predicted"/>
<name>A0A8K0EQF8_BRALA</name>
<protein>
    <submittedName>
        <fullName evidence="2">Hypp1812 protein</fullName>
    </submittedName>
</protein>
<dbReference type="PANTHER" id="PTHR38564">
    <property type="entry name" value="SI:CH73-250A16.5-RELATED"/>
    <property type="match status" value="1"/>
</dbReference>
<dbReference type="AlphaFoldDB" id="A0A8K0EQF8"/>
<organism evidence="2 3">
    <name type="scientific">Branchiostoma lanceolatum</name>
    <name type="common">Common lancelet</name>
    <name type="synonym">Amphioxus lanceolatum</name>
    <dbReference type="NCBI Taxonomy" id="7740"/>
    <lineage>
        <taxon>Eukaryota</taxon>
        <taxon>Metazoa</taxon>
        <taxon>Chordata</taxon>
        <taxon>Cephalochordata</taxon>
        <taxon>Leptocardii</taxon>
        <taxon>Amphioxiformes</taxon>
        <taxon>Branchiostomatidae</taxon>
        <taxon>Branchiostoma</taxon>
    </lineage>
</organism>
<gene>
    <name evidence="2" type="primary">Hypp1812</name>
    <name evidence="2" type="ORF">BLAG_LOCUS15279</name>
</gene>
<evidence type="ECO:0000256" key="1">
    <source>
        <dbReference type="SAM" id="SignalP"/>
    </source>
</evidence>
<dbReference type="EMBL" id="OV696688">
    <property type="protein sequence ID" value="CAH1257300.1"/>
    <property type="molecule type" value="Genomic_DNA"/>
</dbReference>
<feature type="signal peptide" evidence="1">
    <location>
        <begin position="1"/>
        <end position="18"/>
    </location>
</feature>